<keyword evidence="2 3" id="KW-0732">Signal</keyword>
<dbReference type="NCBIfam" id="TIGR04553">
    <property type="entry name" value="ABC_peri_selen"/>
    <property type="match status" value="1"/>
</dbReference>
<dbReference type="InterPro" id="IPR005770">
    <property type="entry name" value="PhnD"/>
</dbReference>
<comment type="similarity">
    <text evidence="1">Belongs to the phosphate/phosphite/phosphonate binding protein family.</text>
</comment>
<dbReference type="PANTHER" id="PTHR35841">
    <property type="entry name" value="PHOSPHONATES-BINDING PERIPLASMIC PROTEIN"/>
    <property type="match status" value="1"/>
</dbReference>
<dbReference type="Gene3D" id="3.40.190.10">
    <property type="entry name" value="Periplasmic binding protein-like II"/>
    <property type="match status" value="2"/>
</dbReference>
<protein>
    <submittedName>
        <fullName evidence="4">Selenate ABC transporter substrate-binding protein</fullName>
    </submittedName>
</protein>
<dbReference type="EMBL" id="CP031146">
    <property type="protein sequence ID" value="AXM97960.1"/>
    <property type="molecule type" value="Genomic_DNA"/>
</dbReference>
<feature type="chain" id="PRO_5042200835" evidence="3">
    <location>
        <begin position="24"/>
        <end position="284"/>
    </location>
</feature>
<dbReference type="InterPro" id="IPR030836">
    <property type="entry name" value="ABC_peri_PhnD-like"/>
</dbReference>
<evidence type="ECO:0000256" key="3">
    <source>
        <dbReference type="SAM" id="SignalP"/>
    </source>
</evidence>
<dbReference type="Proteomes" id="UP000256503">
    <property type="component" value="Chromosome"/>
</dbReference>
<proteinExistence type="inferred from homology"/>
<accession>A0AAD0QZK4</accession>
<evidence type="ECO:0000313" key="4">
    <source>
        <dbReference type="EMBL" id="AXM97960.1"/>
    </source>
</evidence>
<evidence type="ECO:0000256" key="1">
    <source>
        <dbReference type="ARBA" id="ARBA00007162"/>
    </source>
</evidence>
<dbReference type="NCBIfam" id="TIGR01098">
    <property type="entry name" value="3A0109s03R"/>
    <property type="match status" value="1"/>
</dbReference>
<dbReference type="SUPFAM" id="SSF53850">
    <property type="entry name" value="Periplasmic binding protein-like II"/>
    <property type="match status" value="1"/>
</dbReference>
<sequence>MLKRPLALAAGLVLCCCAVVAQAADTLRVSAIPDEAPTELQRKFKPLGEYLSKQLGMEVKFVPVADYPAVVESLASDRLDMAWLGGFTFVQVHLKDPTATPLVQREQDAQFTSKFITANPDVKSLADLKGKSFAFGSISSTSGSLMPRYFMLKEDNIKPENYFSRVAYSGAHDATVAWVQAGKVDGGVLNASVWQKLVDAGKVDTSKVKVFATTPTYYDYNWTVRGNMDPELKEKIKQAFLTLDPANPEHKAILDLQAASRFIETKPENYVGTEQAAREAGLLK</sequence>
<dbReference type="GeneID" id="49615771"/>
<name>A0AAD0QZK4_PSEDL</name>
<reference evidence="4 5" key="1">
    <citation type="submission" date="2018-07" db="EMBL/GenBank/DDBJ databases">
        <title>Complete genome sequence of a Pseudomonas plecoglossicida strain pathogenic to the marine fish, Larimichthys crocea.</title>
        <authorList>
            <person name="Tao Z."/>
        </authorList>
    </citation>
    <scope>NUCLEOTIDE SEQUENCE [LARGE SCALE GENOMIC DNA]</scope>
    <source>
        <strain evidence="4 5">XSDHY-P</strain>
    </source>
</reference>
<dbReference type="PANTHER" id="PTHR35841:SF1">
    <property type="entry name" value="PHOSPHONATES-BINDING PERIPLASMIC PROTEIN"/>
    <property type="match status" value="1"/>
</dbReference>
<dbReference type="Pfam" id="PF12974">
    <property type="entry name" value="Phosphonate-bd"/>
    <property type="match status" value="1"/>
</dbReference>
<dbReference type="AlphaFoldDB" id="A0AAD0QZK4"/>
<gene>
    <name evidence="4" type="ORF">DVB73_20330</name>
</gene>
<dbReference type="GO" id="GO:0043190">
    <property type="term" value="C:ATP-binding cassette (ABC) transporter complex"/>
    <property type="evidence" value="ECO:0007669"/>
    <property type="project" value="InterPro"/>
</dbReference>
<feature type="signal peptide" evidence="3">
    <location>
        <begin position="1"/>
        <end position="23"/>
    </location>
</feature>
<evidence type="ECO:0000313" key="5">
    <source>
        <dbReference type="Proteomes" id="UP000256503"/>
    </source>
</evidence>
<dbReference type="CDD" id="cd13572">
    <property type="entry name" value="PBP2_PnhD_2"/>
    <property type="match status" value="1"/>
</dbReference>
<dbReference type="GO" id="GO:0055085">
    <property type="term" value="P:transmembrane transport"/>
    <property type="evidence" value="ECO:0007669"/>
    <property type="project" value="InterPro"/>
</dbReference>
<evidence type="ECO:0000256" key="2">
    <source>
        <dbReference type="ARBA" id="ARBA00022729"/>
    </source>
</evidence>
<organism evidence="4 5">
    <name type="scientific">Pseudomonas plecoglossicida</name>
    <dbReference type="NCBI Taxonomy" id="70775"/>
    <lineage>
        <taxon>Bacteria</taxon>
        <taxon>Pseudomonadati</taxon>
        <taxon>Pseudomonadota</taxon>
        <taxon>Gammaproteobacteria</taxon>
        <taxon>Pseudomonadales</taxon>
        <taxon>Pseudomonadaceae</taxon>
        <taxon>Pseudomonas</taxon>
    </lineage>
</organism>
<dbReference type="RefSeq" id="WP_016393967.1">
    <property type="nucleotide sequence ID" value="NZ_BSOM01000041.1"/>
</dbReference>